<comment type="caution">
    <text evidence="2">The sequence shown here is derived from an EMBL/GenBank/DDBJ whole genome shotgun (WGS) entry which is preliminary data.</text>
</comment>
<evidence type="ECO:0000313" key="2">
    <source>
        <dbReference type="EMBL" id="PUU75818.1"/>
    </source>
</evidence>
<feature type="domain" description="Ubiquitin-like" evidence="1">
    <location>
        <begin position="22"/>
        <end position="102"/>
    </location>
</feature>
<dbReference type="Proteomes" id="UP000244722">
    <property type="component" value="Unassembled WGS sequence"/>
</dbReference>
<dbReference type="OrthoDB" id="3045089at2759"/>
<reference evidence="2 3" key="1">
    <citation type="submission" date="2017-04" db="EMBL/GenBank/DDBJ databases">
        <title>Draft genome sequence of Tuber borchii Vittad., a whitish edible truffle.</title>
        <authorList>
            <consortium name="DOE Joint Genome Institute"/>
            <person name="Murat C."/>
            <person name="Kuo A."/>
            <person name="Barry K.W."/>
            <person name="Clum A."/>
            <person name="Dockter R.B."/>
            <person name="Fauchery L."/>
            <person name="Iotti M."/>
            <person name="Kohler A."/>
            <person name="Labutti K."/>
            <person name="Lindquist E.A."/>
            <person name="Lipzen A."/>
            <person name="Ohm R.A."/>
            <person name="Wang M."/>
            <person name="Grigoriev I.V."/>
            <person name="Zambonelli A."/>
            <person name="Martin F.M."/>
        </authorList>
    </citation>
    <scope>NUCLEOTIDE SEQUENCE [LARGE SCALE GENOMIC DNA]</scope>
    <source>
        <strain evidence="2 3">Tbo3840</strain>
    </source>
</reference>
<evidence type="ECO:0000259" key="1">
    <source>
        <dbReference type="Pfam" id="PF22893"/>
    </source>
</evidence>
<protein>
    <recommendedName>
        <fullName evidence="1">Ubiquitin-like domain-containing protein</fullName>
    </recommendedName>
</protein>
<accession>A0A2T6ZJZ8</accession>
<evidence type="ECO:0000313" key="3">
    <source>
        <dbReference type="Proteomes" id="UP000244722"/>
    </source>
</evidence>
<name>A0A2T6ZJZ8_TUBBO</name>
<dbReference type="STRING" id="42251.A0A2T6ZJZ8"/>
<proteinExistence type="predicted"/>
<dbReference type="InterPro" id="IPR054464">
    <property type="entry name" value="ULD_fung"/>
</dbReference>
<dbReference type="AlphaFoldDB" id="A0A2T6ZJZ8"/>
<dbReference type="Pfam" id="PF22893">
    <property type="entry name" value="ULD_2"/>
    <property type="match status" value="1"/>
</dbReference>
<organism evidence="2 3">
    <name type="scientific">Tuber borchii</name>
    <name type="common">White truffle</name>
    <dbReference type="NCBI Taxonomy" id="42251"/>
    <lineage>
        <taxon>Eukaryota</taxon>
        <taxon>Fungi</taxon>
        <taxon>Dikarya</taxon>
        <taxon>Ascomycota</taxon>
        <taxon>Pezizomycotina</taxon>
        <taxon>Pezizomycetes</taxon>
        <taxon>Pezizales</taxon>
        <taxon>Tuberaceae</taxon>
        <taxon>Tuber</taxon>
    </lineage>
</organism>
<keyword evidence="3" id="KW-1185">Reference proteome</keyword>
<dbReference type="EMBL" id="NESQ01000213">
    <property type="protein sequence ID" value="PUU75818.1"/>
    <property type="molecule type" value="Genomic_DNA"/>
</dbReference>
<sequence length="282" mass="31775">MELAVRQRQPKIPKELGCGIEGSIILQDALGRTFPVPFVVCATPEMFHGFLELSFRGLPGHEKVVSREYSISDEKSQKDITSTVWVENITPGRLISMSILFRHMDNAHRVTDFKSKCPSCKTPGAFGATGSSRGWIQCKFCQVWAQHSKECPVKTPVHILEPTYDKPLSPSETSPSLLPSDVSTISKELSSFRRVKFVEVSRVSYLSALRIAKELANDRKLCKELVWKLKNMGDARFVEAEFLDESIICECLRDGKRDHELAGRHSHLDRFLPTKGRISEIA</sequence>
<gene>
    <name evidence="2" type="ORF">B9Z19DRAFT_1089529</name>
</gene>